<dbReference type="EMBL" id="WBVO01000001">
    <property type="protein sequence ID" value="KAB2814697.1"/>
    <property type="molecule type" value="Genomic_DNA"/>
</dbReference>
<sequence length="323" mass="34081">MRYAKLLPLLLLVSCNSPENKTENKAPSSPSPTILIHGGAGTITKEGLSDEVEAAYERSLQRVLDSGYKWLNEGVAPEEVVARSISMMESDSLFNSGVGAVVTAKGEAELDASIMRGSDLQAGAVSGLKHIEHPIQLAKVVMDSSKHVMLSGTGAEEYAQKMGFPLVDNSLFITHRRANQYADLVPDKMGTVGVVVLDADGNLSAGTSTGGMMMKEYGRIGDSPIIGSGTYADNAGCAVSCTGHGEYFIRHSVAGQLSLRVKHGEDLSAAANDILFNILNAQHGAGGLIALDANGNYTMPFNTSGMFRGVKNADTTFVGMYSE</sequence>
<accession>A0A6N6RM95</accession>
<evidence type="ECO:0000313" key="8">
    <source>
        <dbReference type="EMBL" id="KAB2814697.1"/>
    </source>
</evidence>
<evidence type="ECO:0000313" key="9">
    <source>
        <dbReference type="Proteomes" id="UP000468650"/>
    </source>
</evidence>
<dbReference type="AlphaFoldDB" id="A0A6N6RM95"/>
<dbReference type="SUPFAM" id="SSF56235">
    <property type="entry name" value="N-terminal nucleophile aminohydrolases (Ntn hydrolases)"/>
    <property type="match status" value="1"/>
</dbReference>
<dbReference type="Pfam" id="PF01112">
    <property type="entry name" value="Asparaginase_2"/>
    <property type="match status" value="2"/>
</dbReference>
<reference evidence="8 9" key="1">
    <citation type="submission" date="2019-09" db="EMBL/GenBank/DDBJ databases">
        <title>Genomes of family Cryomorphaceae.</title>
        <authorList>
            <person name="Bowman J.P."/>
        </authorList>
    </citation>
    <scope>NUCLEOTIDE SEQUENCE [LARGE SCALE GENOMIC DNA]</scope>
    <source>
        <strain evidence="8 9">LMG 25704</strain>
    </source>
</reference>
<evidence type="ECO:0000256" key="6">
    <source>
        <dbReference type="PIRSR" id="PIRSR600246-2"/>
    </source>
</evidence>
<evidence type="ECO:0000256" key="1">
    <source>
        <dbReference type="ARBA" id="ARBA00022670"/>
    </source>
</evidence>
<gene>
    <name evidence="8" type="ORF">F8C67_02840</name>
</gene>
<keyword evidence="9" id="KW-1185">Reference proteome</keyword>
<evidence type="ECO:0000256" key="7">
    <source>
        <dbReference type="PIRSR" id="PIRSR600246-3"/>
    </source>
</evidence>
<proteinExistence type="predicted"/>
<dbReference type="FunFam" id="3.60.20.30:FF:000001">
    <property type="entry name" value="Isoaspartyl peptidase/L-asparaginase"/>
    <property type="match status" value="1"/>
</dbReference>
<dbReference type="Gene3D" id="3.60.20.30">
    <property type="entry name" value="(Glycosyl)asparaginase"/>
    <property type="match status" value="1"/>
</dbReference>
<feature type="binding site" evidence="6">
    <location>
        <begin position="219"/>
        <end position="222"/>
    </location>
    <ligand>
        <name>substrate</name>
    </ligand>
</feature>
<protein>
    <recommendedName>
        <fullName evidence="4">Isoaspartyl peptidase</fullName>
    </recommendedName>
</protein>
<name>A0A6N6RM95_9FLAO</name>
<evidence type="ECO:0000256" key="3">
    <source>
        <dbReference type="ARBA" id="ARBA00022813"/>
    </source>
</evidence>
<dbReference type="InterPro" id="IPR000246">
    <property type="entry name" value="Peptidase_T2"/>
</dbReference>
<dbReference type="PANTHER" id="PTHR10188:SF6">
    <property type="entry name" value="N(4)-(BETA-N-ACETYLGLUCOSAMINYL)-L-ASPARAGINASE"/>
    <property type="match status" value="1"/>
</dbReference>
<evidence type="ECO:0000256" key="4">
    <source>
        <dbReference type="ARBA" id="ARBA00069124"/>
    </source>
</evidence>
<organism evidence="8 9">
    <name type="scientific">Phaeocystidibacter luteus</name>
    <dbReference type="NCBI Taxonomy" id="911197"/>
    <lineage>
        <taxon>Bacteria</taxon>
        <taxon>Pseudomonadati</taxon>
        <taxon>Bacteroidota</taxon>
        <taxon>Flavobacteriia</taxon>
        <taxon>Flavobacteriales</taxon>
        <taxon>Phaeocystidibacteraceae</taxon>
        <taxon>Phaeocystidibacter</taxon>
    </lineage>
</organism>
<dbReference type="GO" id="GO:0006508">
    <property type="term" value="P:proteolysis"/>
    <property type="evidence" value="ECO:0007669"/>
    <property type="project" value="UniProtKB-KW"/>
</dbReference>
<dbReference type="RefSeq" id="WP_151666276.1">
    <property type="nucleotide sequence ID" value="NZ_WBVO01000001.1"/>
</dbReference>
<dbReference type="OrthoDB" id="9780217at2"/>
<keyword evidence="3" id="KW-0068">Autocatalytic cleavage</keyword>
<feature type="site" description="Cleavage; by autolysis" evidence="7">
    <location>
        <begin position="190"/>
        <end position="191"/>
    </location>
</feature>
<evidence type="ECO:0000256" key="5">
    <source>
        <dbReference type="PIRSR" id="PIRSR600246-1"/>
    </source>
</evidence>
<feature type="binding site" evidence="6">
    <location>
        <begin position="242"/>
        <end position="245"/>
    </location>
    <ligand>
        <name>substrate</name>
    </ligand>
</feature>
<keyword evidence="1" id="KW-0645">Protease</keyword>
<dbReference type="CDD" id="cd04701">
    <property type="entry name" value="Asparaginase_2"/>
    <property type="match status" value="1"/>
</dbReference>
<comment type="caution">
    <text evidence="8">The sequence shown here is derived from an EMBL/GenBank/DDBJ whole genome shotgun (WGS) entry which is preliminary data.</text>
</comment>
<dbReference type="InterPro" id="IPR029055">
    <property type="entry name" value="Ntn_hydrolases_N"/>
</dbReference>
<evidence type="ECO:0000256" key="2">
    <source>
        <dbReference type="ARBA" id="ARBA00022801"/>
    </source>
</evidence>
<feature type="active site" description="Nucleophile" evidence="5">
    <location>
        <position position="191"/>
    </location>
</feature>
<keyword evidence="2" id="KW-0378">Hydrolase</keyword>
<dbReference type="GO" id="GO:0008233">
    <property type="term" value="F:peptidase activity"/>
    <property type="evidence" value="ECO:0007669"/>
    <property type="project" value="UniProtKB-KW"/>
</dbReference>
<dbReference type="PANTHER" id="PTHR10188">
    <property type="entry name" value="L-ASPARAGINASE"/>
    <property type="match status" value="1"/>
</dbReference>
<dbReference type="Proteomes" id="UP000468650">
    <property type="component" value="Unassembled WGS sequence"/>
</dbReference>
<dbReference type="GO" id="GO:0016811">
    <property type="term" value="F:hydrolase activity, acting on carbon-nitrogen (but not peptide) bonds, in linear amides"/>
    <property type="evidence" value="ECO:0007669"/>
    <property type="project" value="UniProtKB-ARBA"/>
</dbReference>